<sequence>MPSSPVPQPSVFLFSPLSSAFRVVWPAGGALAGGLRFSLDPGPSGFPDLQVSVRRRRRLVSGCGAAWGGCNNSGVVVCPPWLQSCVGLSTVTLSWPELCVPAGVYSLKWCPSTEENSFEFLLRGLAGD</sequence>
<gene>
    <name evidence="1" type="ORF">RHSIM_Rhsim09G0178700</name>
</gene>
<organism evidence="1 2">
    <name type="scientific">Rhododendron simsii</name>
    <name type="common">Sims's rhododendron</name>
    <dbReference type="NCBI Taxonomy" id="118357"/>
    <lineage>
        <taxon>Eukaryota</taxon>
        <taxon>Viridiplantae</taxon>
        <taxon>Streptophyta</taxon>
        <taxon>Embryophyta</taxon>
        <taxon>Tracheophyta</taxon>
        <taxon>Spermatophyta</taxon>
        <taxon>Magnoliopsida</taxon>
        <taxon>eudicotyledons</taxon>
        <taxon>Gunneridae</taxon>
        <taxon>Pentapetalae</taxon>
        <taxon>asterids</taxon>
        <taxon>Ericales</taxon>
        <taxon>Ericaceae</taxon>
        <taxon>Ericoideae</taxon>
        <taxon>Rhodoreae</taxon>
        <taxon>Rhododendron</taxon>
    </lineage>
</organism>
<reference evidence="1" key="1">
    <citation type="submission" date="2019-11" db="EMBL/GenBank/DDBJ databases">
        <authorList>
            <person name="Liu Y."/>
            <person name="Hou J."/>
            <person name="Li T.-Q."/>
            <person name="Guan C.-H."/>
            <person name="Wu X."/>
            <person name="Wu H.-Z."/>
            <person name="Ling F."/>
            <person name="Zhang R."/>
            <person name="Shi X.-G."/>
            <person name="Ren J.-P."/>
            <person name="Chen E.-F."/>
            <person name="Sun J.-M."/>
        </authorList>
    </citation>
    <scope>NUCLEOTIDE SEQUENCE</scope>
    <source>
        <strain evidence="1">Adult_tree_wgs_1</strain>
        <tissue evidence="1">Leaves</tissue>
    </source>
</reference>
<name>A0A834GHH9_RHOSS</name>
<dbReference type="EMBL" id="WJXA01000009">
    <property type="protein sequence ID" value="KAF7132344.1"/>
    <property type="molecule type" value="Genomic_DNA"/>
</dbReference>
<comment type="caution">
    <text evidence="1">The sequence shown here is derived from an EMBL/GenBank/DDBJ whole genome shotgun (WGS) entry which is preliminary data.</text>
</comment>
<dbReference type="Proteomes" id="UP000626092">
    <property type="component" value="Unassembled WGS sequence"/>
</dbReference>
<accession>A0A834GHH9</accession>
<evidence type="ECO:0000313" key="1">
    <source>
        <dbReference type="EMBL" id="KAF7132344.1"/>
    </source>
</evidence>
<keyword evidence="2" id="KW-1185">Reference proteome</keyword>
<dbReference type="AlphaFoldDB" id="A0A834GHH9"/>
<protein>
    <submittedName>
        <fullName evidence="1">Uncharacterized protein</fullName>
    </submittedName>
</protein>
<proteinExistence type="predicted"/>
<evidence type="ECO:0000313" key="2">
    <source>
        <dbReference type="Proteomes" id="UP000626092"/>
    </source>
</evidence>